<dbReference type="PANTHER" id="PTHR33258">
    <property type="entry name" value="TRANSPOSASE INSL FOR INSERTION SEQUENCE ELEMENT IS186A-RELATED"/>
    <property type="match status" value="1"/>
</dbReference>
<organism evidence="1 2">
    <name type="scientific">Halorubrum ezzemoulense DSM 17463</name>
    <dbReference type="NCBI Taxonomy" id="1121945"/>
    <lineage>
        <taxon>Archaea</taxon>
        <taxon>Methanobacteriati</taxon>
        <taxon>Methanobacteriota</taxon>
        <taxon>Stenosarchaea group</taxon>
        <taxon>Halobacteria</taxon>
        <taxon>Halobacteriales</taxon>
        <taxon>Haloferacaceae</taxon>
        <taxon>Halorubrum</taxon>
    </lineage>
</organism>
<reference evidence="1 2" key="1">
    <citation type="submission" date="2017-04" db="EMBL/GenBank/DDBJ databases">
        <title>MLSA of the genus Halorubrum.</title>
        <authorList>
            <person name="De La Haba R."/>
            <person name="Sanchez-Porro C."/>
            <person name="Infante-Dominguez C."/>
            <person name="Ventosa A."/>
        </authorList>
    </citation>
    <scope>NUCLEOTIDE SEQUENCE [LARGE SCALE GENOMIC DNA]</scope>
    <source>
        <strain evidence="1 2">DSM 17463</strain>
    </source>
</reference>
<dbReference type="Proteomes" id="UP000193587">
    <property type="component" value="Unassembled WGS sequence"/>
</dbReference>
<feature type="non-terminal residue" evidence="1">
    <location>
        <position position="127"/>
    </location>
</feature>
<protein>
    <submittedName>
        <fullName evidence="1">IS4 family transposase</fullName>
    </submittedName>
</protein>
<name>A0A1X4G6N5_HALEZ</name>
<dbReference type="AlphaFoldDB" id="A0A1X4G6N5"/>
<accession>A0A1X4G6N5</accession>
<dbReference type="STRING" id="1121945.GCA_000421805_03381"/>
<sequence length="127" mass="14388">MRRLTTLFPSEFLEEHAEELGVVEREGKLQIPVLVWALVFGFAAGESRTLAGFRRCYNSTADETISPGGFYHRLTPTLAEYLRDLVEHGLDEVAVPDTVDADIDRFRDVMIADGTVLRLHEFLSDEF</sequence>
<dbReference type="EMBL" id="NEDJ01000108">
    <property type="protein sequence ID" value="OSO90476.1"/>
    <property type="molecule type" value="Genomic_DNA"/>
</dbReference>
<proteinExistence type="predicted"/>
<evidence type="ECO:0000313" key="1">
    <source>
        <dbReference type="EMBL" id="OSO90476.1"/>
    </source>
</evidence>
<gene>
    <name evidence="1" type="ORF">B9H04_17000</name>
</gene>
<dbReference type="PANTHER" id="PTHR33258:SF1">
    <property type="entry name" value="TRANSPOSASE INSL FOR INSERTION SEQUENCE ELEMENT IS186A-RELATED"/>
    <property type="match status" value="1"/>
</dbReference>
<evidence type="ECO:0000313" key="2">
    <source>
        <dbReference type="Proteomes" id="UP000193587"/>
    </source>
</evidence>
<comment type="caution">
    <text evidence="1">The sequence shown here is derived from an EMBL/GenBank/DDBJ whole genome shotgun (WGS) entry which is preliminary data.</text>
</comment>